<dbReference type="AlphaFoldDB" id="A0A0K9P6K0"/>
<sequence>MALLMAVGVGVGAAVASPVPMCGFSRSSINNVIHCPSRLSFSRTETLLGSAAEVTLSAQFTASLSLSTTFSFGKNTIYCGRGDRKTAKGKRFNHSFGNARPRNKKMGKGPPRLHAPPAPPRKDKFDDGEIVKIEIDPSLFS</sequence>
<dbReference type="GO" id="GO:0005840">
    <property type="term" value="C:ribosome"/>
    <property type="evidence" value="ECO:0007669"/>
    <property type="project" value="UniProtKB-KW"/>
</dbReference>
<evidence type="ECO:0000256" key="3">
    <source>
        <dbReference type="ARBA" id="ARBA00023274"/>
    </source>
</evidence>
<dbReference type="OrthoDB" id="694979at2759"/>
<dbReference type="OMA" id="AGQCFLL"/>
<dbReference type="Proteomes" id="UP000036987">
    <property type="component" value="Unassembled WGS sequence"/>
</dbReference>
<dbReference type="PANTHER" id="PTHR34550">
    <property type="entry name" value="30S RIBOSOMAL PROTEIN S31, CHLOROPLASTIC"/>
    <property type="match status" value="1"/>
</dbReference>
<proteinExistence type="inferred from homology"/>
<evidence type="ECO:0000313" key="6">
    <source>
        <dbReference type="EMBL" id="KMZ63872.1"/>
    </source>
</evidence>
<dbReference type="NCBIfam" id="TIGR04560">
    <property type="entry name" value="ribo_THX"/>
    <property type="match status" value="1"/>
</dbReference>
<evidence type="ECO:0000256" key="2">
    <source>
        <dbReference type="ARBA" id="ARBA00022980"/>
    </source>
</evidence>
<feature type="signal peptide" evidence="5">
    <location>
        <begin position="1"/>
        <end position="16"/>
    </location>
</feature>
<feature type="region of interest" description="Disordered" evidence="4">
    <location>
        <begin position="86"/>
        <end position="128"/>
    </location>
</feature>
<dbReference type="GO" id="GO:0009536">
    <property type="term" value="C:plastid"/>
    <property type="evidence" value="ECO:0000318"/>
    <property type="project" value="GO_Central"/>
</dbReference>
<dbReference type="InterPro" id="IPR030826">
    <property type="entry name" value="Ribosomal_bTHX/bTHXc/bTHXm"/>
</dbReference>
<name>A0A0K9P6K0_ZOSMR</name>
<dbReference type="InterPro" id="IPR044695">
    <property type="entry name" value="Ribosomal_bTHXc/bTHXc_plant"/>
</dbReference>
<accession>A0A0K9P6K0</accession>
<keyword evidence="5" id="KW-0732">Signal</keyword>
<feature type="chain" id="PRO_5005527307" evidence="5">
    <location>
        <begin position="17"/>
        <end position="141"/>
    </location>
</feature>
<gene>
    <name evidence="6" type="ORF">ZOSMA_391G00030</name>
</gene>
<keyword evidence="7" id="KW-1185">Reference proteome</keyword>
<dbReference type="Pfam" id="PF17067">
    <property type="entry name" value="RPS31"/>
    <property type="match status" value="1"/>
</dbReference>
<organism evidence="6 7">
    <name type="scientific">Zostera marina</name>
    <name type="common">Eelgrass</name>
    <dbReference type="NCBI Taxonomy" id="29655"/>
    <lineage>
        <taxon>Eukaryota</taxon>
        <taxon>Viridiplantae</taxon>
        <taxon>Streptophyta</taxon>
        <taxon>Embryophyta</taxon>
        <taxon>Tracheophyta</taxon>
        <taxon>Spermatophyta</taxon>
        <taxon>Magnoliopsida</taxon>
        <taxon>Liliopsida</taxon>
        <taxon>Zosteraceae</taxon>
        <taxon>Zostera</taxon>
    </lineage>
</organism>
<evidence type="ECO:0000256" key="1">
    <source>
        <dbReference type="ARBA" id="ARBA00010834"/>
    </source>
</evidence>
<dbReference type="GO" id="GO:0032544">
    <property type="term" value="P:plastid translation"/>
    <property type="evidence" value="ECO:0000318"/>
    <property type="project" value="GO_Central"/>
</dbReference>
<evidence type="ECO:0000256" key="5">
    <source>
        <dbReference type="SAM" id="SignalP"/>
    </source>
</evidence>
<evidence type="ECO:0000313" key="7">
    <source>
        <dbReference type="Proteomes" id="UP000036987"/>
    </source>
</evidence>
<dbReference type="PANTHER" id="PTHR34550:SF2">
    <property type="entry name" value="SMALL RIBOSOMAL SUBUNIT PROTEIN BTHXC"/>
    <property type="match status" value="1"/>
</dbReference>
<dbReference type="EMBL" id="LFYR01001195">
    <property type="protein sequence ID" value="KMZ63872.1"/>
    <property type="molecule type" value="Genomic_DNA"/>
</dbReference>
<dbReference type="STRING" id="29655.A0A0K9P6K0"/>
<dbReference type="GO" id="GO:1990904">
    <property type="term" value="C:ribonucleoprotein complex"/>
    <property type="evidence" value="ECO:0007669"/>
    <property type="project" value="UniProtKB-KW"/>
</dbReference>
<comment type="caution">
    <text evidence="6">The sequence shown here is derived from an EMBL/GenBank/DDBJ whole genome shotgun (WGS) entry which is preliminary data.</text>
</comment>
<comment type="similarity">
    <text evidence="1">Belongs to the bacterial ribosomal protein bTHX family.</text>
</comment>
<evidence type="ECO:0000256" key="4">
    <source>
        <dbReference type="SAM" id="MobiDB-lite"/>
    </source>
</evidence>
<protein>
    <submittedName>
        <fullName evidence="6">30S ribosomal protein S31</fullName>
    </submittedName>
</protein>
<keyword evidence="3" id="KW-0687">Ribonucleoprotein</keyword>
<reference evidence="7" key="1">
    <citation type="journal article" date="2016" name="Nature">
        <title>The genome of the seagrass Zostera marina reveals angiosperm adaptation to the sea.</title>
        <authorList>
            <person name="Olsen J.L."/>
            <person name="Rouze P."/>
            <person name="Verhelst B."/>
            <person name="Lin Y.-C."/>
            <person name="Bayer T."/>
            <person name="Collen J."/>
            <person name="Dattolo E."/>
            <person name="De Paoli E."/>
            <person name="Dittami S."/>
            <person name="Maumus F."/>
            <person name="Michel G."/>
            <person name="Kersting A."/>
            <person name="Lauritano C."/>
            <person name="Lohaus R."/>
            <person name="Toepel M."/>
            <person name="Tonon T."/>
            <person name="Vanneste K."/>
            <person name="Amirebrahimi M."/>
            <person name="Brakel J."/>
            <person name="Bostroem C."/>
            <person name="Chovatia M."/>
            <person name="Grimwood J."/>
            <person name="Jenkins J.W."/>
            <person name="Jueterbock A."/>
            <person name="Mraz A."/>
            <person name="Stam W.T."/>
            <person name="Tice H."/>
            <person name="Bornberg-Bauer E."/>
            <person name="Green P.J."/>
            <person name="Pearson G.A."/>
            <person name="Procaccini G."/>
            <person name="Duarte C.M."/>
            <person name="Schmutz J."/>
            <person name="Reusch T.B.H."/>
            <person name="Van de Peer Y."/>
        </authorList>
    </citation>
    <scope>NUCLEOTIDE SEQUENCE [LARGE SCALE GENOMIC DNA]</scope>
    <source>
        <strain evidence="7">cv. Finnish</strain>
    </source>
</reference>
<keyword evidence="2 6" id="KW-0689">Ribosomal protein</keyword>